<proteinExistence type="predicted"/>
<name>A0ABV4HUY2_9GAMM</name>
<keyword evidence="4" id="KW-1185">Reference proteome</keyword>
<comment type="caution">
    <text evidence="3">The sequence shown here is derived from an EMBL/GenBank/DDBJ whole genome shotgun (WGS) entry which is preliminary data.</text>
</comment>
<evidence type="ECO:0000256" key="1">
    <source>
        <dbReference type="SAM" id="MobiDB-lite"/>
    </source>
</evidence>
<feature type="compositionally biased region" description="Basic and acidic residues" evidence="1">
    <location>
        <begin position="296"/>
        <end position="308"/>
    </location>
</feature>
<protein>
    <recommendedName>
        <fullName evidence="5">RNA polymerase sigma factor 70 region 4 type 2 domain-containing protein</fullName>
    </recommendedName>
</protein>
<keyword evidence="2" id="KW-0472">Membrane</keyword>
<evidence type="ECO:0000313" key="3">
    <source>
        <dbReference type="EMBL" id="MEZ0476561.1"/>
    </source>
</evidence>
<evidence type="ECO:0000313" key="4">
    <source>
        <dbReference type="Proteomes" id="UP001566331"/>
    </source>
</evidence>
<dbReference type="EMBL" id="JBFWIC010000039">
    <property type="protein sequence ID" value="MEZ0476561.1"/>
    <property type="molecule type" value="Genomic_DNA"/>
</dbReference>
<accession>A0ABV4HUY2</accession>
<sequence length="324" mass="34520">MSARTVNDAAAASAALTAFLRGAERRAAVFAQLQIGDAEAGDTALAMAMGDFRDVAARIPFGDWPRRFWTLLLSAGPMHETPPAPAWPPQFRDLAQAGHGPRAALLLRLVANVSEADAAAVLGVTRATYRLALQRALPRDADGRADAEAWRALGEAAQQAVRRLPPARLAELARLREAALQGRVHVPDAAQARHDRPTAHARARWLWPATVAVVVLTLAALAATVDWPLSSPRGNGGPREILAEPLPPAQAPAATYDADAALLTHPDFELLASDGGDAAMRDPAFHAWLAVQLERGEEGDIARPQREETEADVDESSMGTDDAR</sequence>
<feature type="region of interest" description="Disordered" evidence="1">
    <location>
        <begin position="296"/>
        <end position="324"/>
    </location>
</feature>
<keyword evidence="2" id="KW-0812">Transmembrane</keyword>
<evidence type="ECO:0000256" key="2">
    <source>
        <dbReference type="SAM" id="Phobius"/>
    </source>
</evidence>
<evidence type="ECO:0008006" key="5">
    <source>
        <dbReference type="Google" id="ProtNLM"/>
    </source>
</evidence>
<keyword evidence="2" id="KW-1133">Transmembrane helix</keyword>
<dbReference type="RefSeq" id="WP_370564560.1">
    <property type="nucleotide sequence ID" value="NZ_JBFWIB010000009.1"/>
</dbReference>
<feature type="transmembrane region" description="Helical" evidence="2">
    <location>
        <begin position="205"/>
        <end position="225"/>
    </location>
</feature>
<dbReference type="Proteomes" id="UP001566331">
    <property type="component" value="Unassembled WGS sequence"/>
</dbReference>
<reference evidence="3 4" key="1">
    <citation type="submission" date="2024-07" db="EMBL/GenBank/DDBJ databases">
        <title>Luteimonas salilacus sp. nov., isolated from the shore soil of Salt Lake in Tibet of China.</title>
        <authorList>
            <person name="Zhang X."/>
            <person name="Li A."/>
        </authorList>
    </citation>
    <scope>NUCLEOTIDE SEQUENCE [LARGE SCALE GENOMIC DNA]</scope>
    <source>
        <strain evidence="3 4">B3-2-R+30</strain>
    </source>
</reference>
<gene>
    <name evidence="3" type="ORF">AB6713_18365</name>
</gene>
<organism evidence="3 4">
    <name type="scientific">Luteimonas salinilitoris</name>
    <dbReference type="NCBI Taxonomy" id="3237697"/>
    <lineage>
        <taxon>Bacteria</taxon>
        <taxon>Pseudomonadati</taxon>
        <taxon>Pseudomonadota</taxon>
        <taxon>Gammaproteobacteria</taxon>
        <taxon>Lysobacterales</taxon>
        <taxon>Lysobacteraceae</taxon>
        <taxon>Luteimonas</taxon>
    </lineage>
</organism>